<evidence type="ECO:0000256" key="6">
    <source>
        <dbReference type="SAM" id="MobiDB-lite"/>
    </source>
</evidence>
<gene>
    <name evidence="8" type="ORF">QBZ16_003988</name>
</gene>
<accession>A0AAD9MKH6</accession>
<dbReference type="GO" id="GO:0006367">
    <property type="term" value="P:transcription initiation at RNA polymerase II promoter"/>
    <property type="evidence" value="ECO:0007669"/>
    <property type="project" value="TreeGrafter"/>
</dbReference>
<dbReference type="InterPro" id="IPR001680">
    <property type="entry name" value="WD40_rpt"/>
</dbReference>
<dbReference type="InterPro" id="IPR037264">
    <property type="entry name" value="TFIID_NTD2_sf"/>
</dbReference>
<feature type="repeat" description="WD" evidence="5">
    <location>
        <begin position="351"/>
        <end position="379"/>
    </location>
</feature>
<keyword evidence="2 5" id="KW-0853">WD repeat</keyword>
<dbReference type="PANTHER" id="PTHR19879">
    <property type="entry name" value="TRANSCRIPTION INITIATION FACTOR TFIID"/>
    <property type="match status" value="1"/>
</dbReference>
<evidence type="ECO:0000256" key="5">
    <source>
        <dbReference type="PROSITE-ProRule" id="PRU00221"/>
    </source>
</evidence>
<keyword evidence="4" id="KW-0539">Nucleus</keyword>
<reference evidence="8" key="1">
    <citation type="submission" date="2021-01" db="EMBL/GenBank/DDBJ databases">
        <authorList>
            <person name="Eckstrom K.M.E."/>
        </authorList>
    </citation>
    <scope>NUCLEOTIDE SEQUENCE</scope>
    <source>
        <strain evidence="8">UVCC 0001</strain>
    </source>
</reference>
<name>A0AAD9MKH6_PROWI</name>
<evidence type="ECO:0000259" key="7">
    <source>
        <dbReference type="Pfam" id="PF04494"/>
    </source>
</evidence>
<dbReference type="SUPFAM" id="SSF50978">
    <property type="entry name" value="WD40 repeat-like"/>
    <property type="match status" value="1"/>
</dbReference>
<dbReference type="AlphaFoldDB" id="A0AAD9MKH6"/>
<evidence type="ECO:0000256" key="3">
    <source>
        <dbReference type="ARBA" id="ARBA00022737"/>
    </source>
</evidence>
<dbReference type="GO" id="GO:0016251">
    <property type="term" value="F:RNA polymerase II general transcription initiation factor activity"/>
    <property type="evidence" value="ECO:0007669"/>
    <property type="project" value="TreeGrafter"/>
</dbReference>
<sequence length="515" mass="53949">MSVASATSVDLLVLNYLKKRRLTETGKVLSLELRANGMVEPAEAEGWSEGKEVDEAALLEALALDGIEPTAYSDAYAQFEAWVDASLDIYKPELSRLLYPVLIQGAIALLERGAAGEAHALLTRHSPRFTGGGSELARRRAGEVQSLLGVAGPEALAGSRVGQAWRGRRVAVALSAYPRSLLLHALRRPSLQLVLGLISGHGLLAASELPLPALGADEVGALADAFDGRARVRPDAPPSALLCTFVNTYASLAAAALATDATLVAGGFADGSVRLHELDAGADRPAAVTLRGHEAGVYGVSVSPDARLVVSASGDGTARLWSRELAQGLVVWRAAGPGALPLWDAAWCSATPSGHYFATGGADRAARLWSVERPNALRLFAGHAADVARVAWMPNAQLVATGGDDRAARLWDPRGRRLRAPLRRPPRRDHGPRGLARRPDPGPGPPTSRAPAPDGLLASGHADAAVRLWAPEAAGEQAPLATFRTKATPVIALQFSDKNLLLGAGGLALYRPQAV</sequence>
<dbReference type="Gene3D" id="2.130.10.10">
    <property type="entry name" value="YVTN repeat-like/Quinoprotein amine dehydrogenase"/>
    <property type="match status" value="2"/>
</dbReference>
<proteinExistence type="predicted"/>
<feature type="repeat" description="WD" evidence="5">
    <location>
        <begin position="380"/>
        <end position="412"/>
    </location>
</feature>
<dbReference type="PROSITE" id="PS50294">
    <property type="entry name" value="WD_REPEATS_REGION"/>
    <property type="match status" value="2"/>
</dbReference>
<evidence type="ECO:0000256" key="1">
    <source>
        <dbReference type="ARBA" id="ARBA00004123"/>
    </source>
</evidence>
<feature type="domain" description="TFIID subunit TAF5 NTD2" evidence="7">
    <location>
        <begin position="68"/>
        <end position="199"/>
    </location>
</feature>
<evidence type="ECO:0000256" key="4">
    <source>
        <dbReference type="ARBA" id="ARBA00023242"/>
    </source>
</evidence>
<feature type="region of interest" description="Disordered" evidence="6">
    <location>
        <begin position="410"/>
        <end position="457"/>
    </location>
</feature>
<dbReference type="SMART" id="SM00320">
    <property type="entry name" value="WD40"/>
    <property type="match status" value="5"/>
</dbReference>
<feature type="compositionally biased region" description="Basic residues" evidence="6">
    <location>
        <begin position="416"/>
        <end position="427"/>
    </location>
</feature>
<comment type="caution">
    <text evidence="8">The sequence shown here is derived from an EMBL/GenBank/DDBJ whole genome shotgun (WGS) entry which is preliminary data.</text>
</comment>
<dbReference type="InterPro" id="IPR007582">
    <property type="entry name" value="TFIID_NTD2"/>
</dbReference>
<dbReference type="GO" id="GO:0005669">
    <property type="term" value="C:transcription factor TFIID complex"/>
    <property type="evidence" value="ECO:0007669"/>
    <property type="project" value="TreeGrafter"/>
</dbReference>
<organism evidence="8 9">
    <name type="scientific">Prototheca wickerhamii</name>
    <dbReference type="NCBI Taxonomy" id="3111"/>
    <lineage>
        <taxon>Eukaryota</taxon>
        <taxon>Viridiplantae</taxon>
        <taxon>Chlorophyta</taxon>
        <taxon>core chlorophytes</taxon>
        <taxon>Trebouxiophyceae</taxon>
        <taxon>Chlorellales</taxon>
        <taxon>Chlorellaceae</taxon>
        <taxon>Prototheca</taxon>
    </lineage>
</organism>
<dbReference type="InterPro" id="IPR020472">
    <property type="entry name" value="WD40_PAC1"/>
</dbReference>
<dbReference type="InterPro" id="IPR036322">
    <property type="entry name" value="WD40_repeat_dom_sf"/>
</dbReference>
<dbReference type="PRINTS" id="PR00320">
    <property type="entry name" value="GPROTEINBRPT"/>
</dbReference>
<keyword evidence="9" id="KW-1185">Reference proteome</keyword>
<keyword evidence="3" id="KW-0677">Repeat</keyword>
<dbReference type="Gene3D" id="1.25.40.500">
    <property type="entry name" value="TFIID subunit TAF5, NTD2 domain"/>
    <property type="match status" value="1"/>
</dbReference>
<dbReference type="PANTHER" id="PTHR19879:SF1">
    <property type="entry name" value="CANNONBALL-RELATED"/>
    <property type="match status" value="1"/>
</dbReference>
<dbReference type="Proteomes" id="UP001255856">
    <property type="component" value="Unassembled WGS sequence"/>
</dbReference>
<dbReference type="PROSITE" id="PS50082">
    <property type="entry name" value="WD_REPEATS_2"/>
    <property type="match status" value="3"/>
</dbReference>
<feature type="compositionally biased region" description="Basic and acidic residues" evidence="6">
    <location>
        <begin position="428"/>
        <end position="440"/>
    </location>
</feature>
<comment type="subcellular location">
    <subcellularLocation>
        <location evidence="1">Nucleus</location>
    </subcellularLocation>
</comment>
<protein>
    <recommendedName>
        <fullName evidence="7">TFIID subunit TAF5 NTD2 domain-containing protein</fullName>
    </recommendedName>
</protein>
<dbReference type="EMBL" id="JASFZW010000005">
    <property type="protein sequence ID" value="KAK2078120.1"/>
    <property type="molecule type" value="Genomic_DNA"/>
</dbReference>
<evidence type="ECO:0000313" key="8">
    <source>
        <dbReference type="EMBL" id="KAK2078120.1"/>
    </source>
</evidence>
<dbReference type="SUPFAM" id="SSF160897">
    <property type="entry name" value="Taf5 N-terminal domain-like"/>
    <property type="match status" value="1"/>
</dbReference>
<evidence type="ECO:0000256" key="2">
    <source>
        <dbReference type="ARBA" id="ARBA00022574"/>
    </source>
</evidence>
<dbReference type="InterPro" id="IPR015943">
    <property type="entry name" value="WD40/YVTN_repeat-like_dom_sf"/>
</dbReference>
<feature type="repeat" description="WD" evidence="5">
    <location>
        <begin position="290"/>
        <end position="322"/>
    </location>
</feature>
<dbReference type="Pfam" id="PF00400">
    <property type="entry name" value="WD40"/>
    <property type="match status" value="3"/>
</dbReference>
<dbReference type="Pfam" id="PF04494">
    <property type="entry name" value="TFIID_NTD2"/>
    <property type="match status" value="1"/>
</dbReference>
<evidence type="ECO:0000313" key="9">
    <source>
        <dbReference type="Proteomes" id="UP001255856"/>
    </source>
</evidence>